<dbReference type="AlphaFoldDB" id="A0AA35SQS9"/>
<gene>
    <name evidence="1" type="ORF">GBAR_LOCUS19441</name>
</gene>
<evidence type="ECO:0000313" key="1">
    <source>
        <dbReference type="EMBL" id="CAI8034545.1"/>
    </source>
</evidence>
<accession>A0AA35SQS9</accession>
<evidence type="ECO:0000313" key="2">
    <source>
        <dbReference type="Proteomes" id="UP001174909"/>
    </source>
</evidence>
<keyword evidence="2" id="KW-1185">Reference proteome</keyword>
<name>A0AA35SQS9_GEOBA</name>
<organism evidence="1 2">
    <name type="scientific">Geodia barretti</name>
    <name type="common">Barrett's horny sponge</name>
    <dbReference type="NCBI Taxonomy" id="519541"/>
    <lineage>
        <taxon>Eukaryota</taxon>
        <taxon>Metazoa</taxon>
        <taxon>Porifera</taxon>
        <taxon>Demospongiae</taxon>
        <taxon>Heteroscleromorpha</taxon>
        <taxon>Tetractinellida</taxon>
        <taxon>Astrophorina</taxon>
        <taxon>Geodiidae</taxon>
        <taxon>Geodia</taxon>
    </lineage>
</organism>
<reference evidence="1" key="1">
    <citation type="submission" date="2023-03" db="EMBL/GenBank/DDBJ databases">
        <authorList>
            <person name="Steffen K."/>
            <person name="Cardenas P."/>
        </authorList>
    </citation>
    <scope>NUCLEOTIDE SEQUENCE</scope>
</reference>
<dbReference type="EMBL" id="CASHTH010002740">
    <property type="protein sequence ID" value="CAI8034545.1"/>
    <property type="molecule type" value="Genomic_DNA"/>
</dbReference>
<proteinExistence type="predicted"/>
<sequence>MSLSTEIYAILFLSTTLKCRGRIGCMRLSSSETRQDMCSTVGHQLAGNLTEGMAPKADIYMKFVSKSPTNKLAVHDMNWQRRLRCCEINDPFIFASEEEGTAPLRIFLARTALAHESLHGRTYITSSKHTAGMEEVL</sequence>
<comment type="caution">
    <text evidence="1">The sequence shown here is derived from an EMBL/GenBank/DDBJ whole genome shotgun (WGS) entry which is preliminary data.</text>
</comment>
<dbReference type="Proteomes" id="UP001174909">
    <property type="component" value="Unassembled WGS sequence"/>
</dbReference>
<protein>
    <submittedName>
        <fullName evidence="1">Uncharacterized protein</fullName>
    </submittedName>
</protein>